<proteinExistence type="predicted"/>
<dbReference type="EMBL" id="WQPS01000006">
    <property type="protein sequence ID" value="MBT9809521.1"/>
    <property type="molecule type" value="Genomic_DNA"/>
</dbReference>
<dbReference type="GO" id="GO:0016747">
    <property type="term" value="F:acyltransferase activity, transferring groups other than amino-acyl groups"/>
    <property type="evidence" value="ECO:0007669"/>
    <property type="project" value="InterPro"/>
</dbReference>
<gene>
    <name evidence="2" type="ORF">GPL26_07660</name>
</gene>
<dbReference type="InterPro" id="IPR029068">
    <property type="entry name" value="Glyas_Bleomycin-R_OHBP_Dase"/>
</dbReference>
<dbReference type="RefSeq" id="WP_083425123.1">
    <property type="nucleotide sequence ID" value="NZ_CABJDD010000013.1"/>
</dbReference>
<accession>A0A3E2V8A0</accession>
<dbReference type="Gene3D" id="3.40.630.30">
    <property type="match status" value="1"/>
</dbReference>
<name>A0A3E2V8A0_9FIRM</name>
<dbReference type="SUPFAM" id="SSF54593">
    <property type="entry name" value="Glyoxalase/Bleomycin resistance protein/Dihydroxybiphenyl dioxygenase"/>
    <property type="match status" value="1"/>
</dbReference>
<dbReference type="InterPro" id="IPR000182">
    <property type="entry name" value="GNAT_dom"/>
</dbReference>
<comment type="caution">
    <text evidence="2">The sequence shown here is derived from an EMBL/GenBank/DDBJ whole genome shotgun (WGS) entry which is preliminary data.</text>
</comment>
<evidence type="ECO:0000313" key="2">
    <source>
        <dbReference type="EMBL" id="MBT9809521.1"/>
    </source>
</evidence>
<evidence type="ECO:0000313" key="3">
    <source>
        <dbReference type="Proteomes" id="UP000708338"/>
    </source>
</evidence>
<dbReference type="Pfam" id="PF13669">
    <property type="entry name" value="Glyoxalase_4"/>
    <property type="match status" value="1"/>
</dbReference>
<evidence type="ECO:0000259" key="1">
    <source>
        <dbReference type="Pfam" id="PF13302"/>
    </source>
</evidence>
<reference evidence="2" key="1">
    <citation type="journal article" date="2021" name="Gut Microbes">
        <title>A synthetic consortium of 100 gut commensals modulates the composition and function in a colon model of the microbiome of elderly subjects.</title>
        <authorList>
            <person name="Perez M."/>
            <person name="Ntemiri A."/>
            <person name="Tan H."/>
            <person name="Harris H.M.B."/>
            <person name="Roager H.M."/>
            <person name="Ribiere C."/>
            <person name="O'Toole P.W."/>
        </authorList>
    </citation>
    <scope>NUCLEOTIDE SEQUENCE</scope>
    <source>
        <strain evidence="2">MCC335</strain>
    </source>
</reference>
<protein>
    <submittedName>
        <fullName evidence="2">GNAT family N-acetyltransferase</fullName>
    </submittedName>
</protein>
<dbReference type="InterPro" id="IPR016181">
    <property type="entry name" value="Acyl_CoA_acyltransferase"/>
</dbReference>
<organism evidence="2 3">
    <name type="scientific">Enterocloster citroniae</name>
    <dbReference type="NCBI Taxonomy" id="358743"/>
    <lineage>
        <taxon>Bacteria</taxon>
        <taxon>Bacillati</taxon>
        <taxon>Bacillota</taxon>
        <taxon>Clostridia</taxon>
        <taxon>Lachnospirales</taxon>
        <taxon>Lachnospiraceae</taxon>
        <taxon>Enterocloster</taxon>
    </lineage>
</organism>
<dbReference type="SUPFAM" id="SSF55729">
    <property type="entry name" value="Acyl-CoA N-acyltransferases (Nat)"/>
    <property type="match status" value="1"/>
</dbReference>
<dbReference type="Gene3D" id="3.10.180.10">
    <property type="entry name" value="2,3-Dihydroxybiphenyl 1,2-Dioxygenase, domain 1"/>
    <property type="match status" value="1"/>
</dbReference>
<feature type="domain" description="N-acetyltransferase" evidence="1">
    <location>
        <begin position="14"/>
        <end position="135"/>
    </location>
</feature>
<dbReference type="Proteomes" id="UP000708338">
    <property type="component" value="Unassembled WGS sequence"/>
</dbReference>
<sequence>MQHRLSIDGLGYSLRPVQLTDARFILKIRLEDMGRTQYIHEIPDDIELEENWIRKYFQRNGDFFFIIENKITGQPEGTIAIYDMEDGRAEWGRWVVQKGSLAAAESVDLIYKVAFQKLNLRELYCRTIEKNSSVVSFHDSLPQKRRGILKDFFELRGELYNAVEHYVDKEYYLEELSPVLEKKAFAIFQRNLRTAVGKFQFHHIGVACSSLERDRKAFQFLGYQAESPCFTDSSQGIMGQFMVANNQPRIELLQNLEGSTTLTPYLEKGVKLYHFAYSVDQIEKACEYLVKCRAKMMSPLKESVYFGKRICFLMLSNMFLIELVEE</sequence>
<dbReference type="Pfam" id="PF13302">
    <property type="entry name" value="Acetyltransf_3"/>
    <property type="match status" value="1"/>
</dbReference>
<dbReference type="AlphaFoldDB" id="A0A3E2V8A0"/>